<dbReference type="Proteomes" id="UP001163255">
    <property type="component" value="Chromosome"/>
</dbReference>
<dbReference type="SUPFAM" id="SSF143880">
    <property type="entry name" value="NE0471 N-terminal domain-like"/>
    <property type="match status" value="1"/>
</dbReference>
<sequence>MIKLNKAKWLGSQEIRLSFSDGSYGVMDFSPILAKKTPMTLPLEDEQYFCRFFLELGALCWPNGLEFSPTSLHEKLDKAGKLVSVDAA</sequence>
<dbReference type="EMBL" id="CP103300">
    <property type="protein sequence ID" value="UYM18526.1"/>
    <property type="molecule type" value="Genomic_DNA"/>
</dbReference>
<evidence type="ECO:0000313" key="1">
    <source>
        <dbReference type="EMBL" id="UYM18526.1"/>
    </source>
</evidence>
<reference evidence="1" key="1">
    <citation type="submission" date="2022-10" db="EMBL/GenBank/DDBJ databases">
        <title>Completed Genome Sequence of two octocoral isolated bacterium, Endozoicomonas euniceicola EF212T and Endozoicomonas gorgoniicola PS125T.</title>
        <authorList>
            <person name="Chiou Y.-J."/>
            <person name="Chen Y.-H."/>
        </authorList>
    </citation>
    <scope>NUCLEOTIDE SEQUENCE</scope>
    <source>
        <strain evidence="1">EF212</strain>
    </source>
</reference>
<accession>A0ABY6H2P8</accession>
<organism evidence="1 2">
    <name type="scientific">Endozoicomonas euniceicola</name>
    <dbReference type="NCBI Taxonomy" id="1234143"/>
    <lineage>
        <taxon>Bacteria</taxon>
        <taxon>Pseudomonadati</taxon>
        <taxon>Pseudomonadota</taxon>
        <taxon>Gammaproteobacteria</taxon>
        <taxon>Oceanospirillales</taxon>
        <taxon>Endozoicomonadaceae</taxon>
        <taxon>Endozoicomonas</taxon>
    </lineage>
</organism>
<dbReference type="Gene3D" id="3.30.2020.10">
    <property type="entry name" value="NE0471-like N-terminal domain"/>
    <property type="match status" value="1"/>
</dbReference>
<protein>
    <submittedName>
        <fullName evidence="1">DUF2442 domain-containing protein</fullName>
    </submittedName>
</protein>
<evidence type="ECO:0000313" key="2">
    <source>
        <dbReference type="Proteomes" id="UP001163255"/>
    </source>
</evidence>
<name>A0ABY6H2P8_9GAMM</name>
<keyword evidence="2" id="KW-1185">Reference proteome</keyword>
<proteinExistence type="predicted"/>
<dbReference type="InterPro" id="IPR036782">
    <property type="entry name" value="NE0471-like_N"/>
</dbReference>
<dbReference type="InterPro" id="IPR018841">
    <property type="entry name" value="DUF2442"/>
</dbReference>
<gene>
    <name evidence="1" type="ORF">NX720_11690</name>
</gene>
<dbReference type="RefSeq" id="WP_262601287.1">
    <property type="nucleotide sequence ID" value="NZ_CP103300.1"/>
</dbReference>
<dbReference type="Pfam" id="PF10387">
    <property type="entry name" value="DUF2442"/>
    <property type="match status" value="1"/>
</dbReference>